<evidence type="ECO:0000313" key="2">
    <source>
        <dbReference type="EMBL" id="MFD2027789.1"/>
    </source>
</evidence>
<evidence type="ECO:0000256" key="1">
    <source>
        <dbReference type="SAM" id="SignalP"/>
    </source>
</evidence>
<dbReference type="Proteomes" id="UP001597338">
    <property type="component" value="Unassembled WGS sequence"/>
</dbReference>
<dbReference type="EMBL" id="JBHUHF010000001">
    <property type="protein sequence ID" value="MFD2027789.1"/>
    <property type="molecule type" value="Genomic_DNA"/>
</dbReference>
<feature type="chain" id="PRO_5046991220" description="DNA modification methylase" evidence="1">
    <location>
        <begin position="29"/>
        <end position="176"/>
    </location>
</feature>
<reference evidence="3" key="1">
    <citation type="journal article" date="2019" name="Int. J. Syst. Evol. Microbiol.">
        <title>The Global Catalogue of Microorganisms (GCM) 10K type strain sequencing project: providing services to taxonomists for standard genome sequencing and annotation.</title>
        <authorList>
            <consortium name="The Broad Institute Genomics Platform"/>
            <consortium name="The Broad Institute Genome Sequencing Center for Infectious Disease"/>
            <person name="Wu L."/>
            <person name="Ma J."/>
        </authorList>
    </citation>
    <scope>NUCLEOTIDE SEQUENCE [LARGE SCALE GENOMIC DNA]</scope>
    <source>
        <strain evidence="3">CCM 7043</strain>
    </source>
</reference>
<sequence>MSRRATAARGARTIALAAASAAGALLLAGCSPSTTTLDYDPSDGVGVTIQSVDGDELRGINLMVVATAEGEPGNLLGALTNETQDDATFTLEHPDGSPVSLEVPAGGTVYLGTPTGETVQFDTVSAAPGSYVDATLSAAGAAEEFKLPILDGTLPEYADHLPSAAASPSPSATPTD</sequence>
<protein>
    <recommendedName>
        <fullName evidence="4">DNA modification methylase</fullName>
    </recommendedName>
</protein>
<keyword evidence="3" id="KW-1185">Reference proteome</keyword>
<accession>A0ABW4VDA3</accession>
<proteinExistence type="predicted"/>
<evidence type="ECO:0000313" key="3">
    <source>
        <dbReference type="Proteomes" id="UP001597338"/>
    </source>
</evidence>
<keyword evidence="1" id="KW-0732">Signal</keyword>
<organism evidence="2 3">
    <name type="scientific">Promicromonospora aerolata</name>
    <dbReference type="NCBI Taxonomy" id="195749"/>
    <lineage>
        <taxon>Bacteria</taxon>
        <taxon>Bacillati</taxon>
        <taxon>Actinomycetota</taxon>
        <taxon>Actinomycetes</taxon>
        <taxon>Micrococcales</taxon>
        <taxon>Promicromonosporaceae</taxon>
        <taxon>Promicromonospora</taxon>
    </lineage>
</organism>
<dbReference type="RefSeq" id="WP_377199511.1">
    <property type="nucleotide sequence ID" value="NZ_JBHUHF010000001.1"/>
</dbReference>
<feature type="signal peptide" evidence="1">
    <location>
        <begin position="1"/>
        <end position="28"/>
    </location>
</feature>
<gene>
    <name evidence="2" type="ORF">ACFSL2_19980</name>
</gene>
<dbReference type="PROSITE" id="PS51257">
    <property type="entry name" value="PROKAR_LIPOPROTEIN"/>
    <property type="match status" value="1"/>
</dbReference>
<comment type="caution">
    <text evidence="2">The sequence shown here is derived from an EMBL/GenBank/DDBJ whole genome shotgun (WGS) entry which is preliminary data.</text>
</comment>
<name>A0ABW4VDA3_9MICO</name>
<evidence type="ECO:0008006" key="4">
    <source>
        <dbReference type="Google" id="ProtNLM"/>
    </source>
</evidence>